<reference evidence="2" key="2">
    <citation type="journal article" date="2018" name="Nat. Plants">
        <title>Whole-genome landscape of Medicago truncatula symbiotic genes.</title>
        <authorList>
            <person name="Pecrix Y."/>
            <person name="Gamas P."/>
            <person name="Carrere S."/>
        </authorList>
    </citation>
    <scope>NUCLEOTIDE SEQUENCE</scope>
    <source>
        <tissue evidence="2">Leaves</tissue>
    </source>
</reference>
<organism evidence="1">
    <name type="scientific">Medicago truncatula</name>
    <name type="common">Barrel medic</name>
    <name type="synonym">Medicago tribuloides</name>
    <dbReference type="NCBI Taxonomy" id="3880"/>
    <lineage>
        <taxon>Eukaryota</taxon>
        <taxon>Viridiplantae</taxon>
        <taxon>Streptophyta</taxon>
        <taxon>Embryophyta</taxon>
        <taxon>Tracheophyta</taxon>
        <taxon>Spermatophyta</taxon>
        <taxon>Magnoliopsida</taxon>
        <taxon>eudicotyledons</taxon>
        <taxon>Gunneridae</taxon>
        <taxon>Pentapetalae</taxon>
        <taxon>rosids</taxon>
        <taxon>fabids</taxon>
        <taxon>Fabales</taxon>
        <taxon>Fabaceae</taxon>
        <taxon>Papilionoideae</taxon>
        <taxon>50 kb inversion clade</taxon>
        <taxon>NPAAA clade</taxon>
        <taxon>Hologalegina</taxon>
        <taxon>IRL clade</taxon>
        <taxon>Trifolieae</taxon>
        <taxon>Medicago</taxon>
    </lineage>
</organism>
<gene>
    <name evidence="2" type="ORF">MtrunA17_Chr3g0115311</name>
</gene>
<evidence type="ECO:0000313" key="1">
    <source>
        <dbReference type="EMBL" id="AFK38947.1"/>
    </source>
</evidence>
<evidence type="ECO:0000313" key="2">
    <source>
        <dbReference type="EMBL" id="RHN68569.1"/>
    </source>
</evidence>
<name>I3SFA5_MEDTR</name>
<dbReference type="AlphaFoldDB" id="I3SFA5"/>
<accession>I3SFA5</accession>
<dbReference type="Gramene" id="rna16937">
    <property type="protein sequence ID" value="RHN68569.1"/>
    <property type="gene ID" value="gene16937"/>
</dbReference>
<dbReference type="Proteomes" id="UP000265566">
    <property type="component" value="Chromosome 3"/>
</dbReference>
<proteinExistence type="evidence at transcript level"/>
<reference evidence="1" key="1">
    <citation type="submission" date="2012-05" db="EMBL/GenBank/DDBJ databases">
        <authorList>
            <person name="Krishnakumar V."/>
            <person name="Cheung F."/>
            <person name="Xiao Y."/>
            <person name="Chan A."/>
            <person name="Moskal W.A."/>
            <person name="Town C.D."/>
        </authorList>
    </citation>
    <scope>NUCLEOTIDE SEQUENCE</scope>
</reference>
<dbReference type="EMBL" id="PSQE01000003">
    <property type="protein sequence ID" value="RHN68569.1"/>
    <property type="molecule type" value="Genomic_DNA"/>
</dbReference>
<protein>
    <submittedName>
        <fullName evidence="1">Uncharacterized protein</fullName>
    </submittedName>
</protein>
<dbReference type="EMBL" id="BT139152">
    <property type="protein sequence ID" value="AFK38947.1"/>
    <property type="molecule type" value="mRNA"/>
</dbReference>
<sequence>MTTKVQKLLPSFNNLIKEIIKLSNNIISTRSKNTKRASQIINSFSNSNFIFPFHH</sequence>